<dbReference type="InterPro" id="IPR003780">
    <property type="entry name" value="COX15/CtaA_fam"/>
</dbReference>
<evidence type="ECO:0000256" key="2">
    <source>
        <dbReference type="ARBA" id="ARBA00022475"/>
    </source>
</evidence>
<evidence type="ECO:0000256" key="12">
    <source>
        <dbReference type="SAM" id="MobiDB-lite"/>
    </source>
</evidence>
<dbReference type="GO" id="GO:0016491">
    <property type="term" value="F:oxidoreductase activity"/>
    <property type="evidence" value="ECO:0007669"/>
    <property type="project" value="UniProtKB-KW"/>
</dbReference>
<dbReference type="InterPro" id="IPR050450">
    <property type="entry name" value="COX15/CtaA_HemeA_synthase"/>
</dbReference>
<comment type="subcellular location">
    <subcellularLocation>
        <location evidence="1">Membrane</location>
        <topology evidence="1">Multi-pass membrane protein</topology>
    </subcellularLocation>
</comment>
<keyword evidence="2" id="KW-1003">Cell membrane</keyword>
<keyword evidence="15" id="KW-1185">Reference proteome</keyword>
<evidence type="ECO:0000256" key="5">
    <source>
        <dbReference type="ARBA" id="ARBA00022989"/>
    </source>
</evidence>
<evidence type="ECO:0000256" key="8">
    <source>
        <dbReference type="ARBA" id="ARBA00023133"/>
    </source>
</evidence>
<keyword evidence="10" id="KW-1015">Disulfide bond</keyword>
<evidence type="ECO:0000256" key="9">
    <source>
        <dbReference type="ARBA" id="ARBA00023136"/>
    </source>
</evidence>
<keyword evidence="5 13" id="KW-1133">Transmembrane helix</keyword>
<evidence type="ECO:0000256" key="1">
    <source>
        <dbReference type="ARBA" id="ARBA00004141"/>
    </source>
</evidence>
<keyword evidence="7" id="KW-0408">Iron</keyword>
<dbReference type="GO" id="GO:0016020">
    <property type="term" value="C:membrane"/>
    <property type="evidence" value="ECO:0007669"/>
    <property type="project" value="UniProtKB-SubCell"/>
</dbReference>
<reference evidence="14 15" key="1">
    <citation type="submission" date="2016-10" db="EMBL/GenBank/DDBJ databases">
        <authorList>
            <person name="Cai Z."/>
        </authorList>
    </citation>
    <scope>NUCLEOTIDE SEQUENCE [LARGE SCALE GENOMIC DNA]</scope>
    <source>
        <strain evidence="14 15">CGMCC 1.10826</strain>
    </source>
</reference>
<feature type="transmembrane region" description="Helical" evidence="13">
    <location>
        <begin position="123"/>
        <end position="147"/>
    </location>
</feature>
<comment type="pathway">
    <text evidence="11">Porphyrin-containing compound metabolism.</text>
</comment>
<proteinExistence type="predicted"/>
<keyword evidence="8" id="KW-0350">Heme biosynthesis</keyword>
<feature type="transmembrane region" description="Helical" evidence="13">
    <location>
        <begin position="94"/>
        <end position="111"/>
    </location>
</feature>
<sequence length="327" mass="33877">MTSTSPLPASATPPAPASPGPSRSRDGLVDRLTWGLAIANLVAQIGIIVTGGAVRLSGSGLGCSEWPLCEPGSFTPTFHGESDLHQAIEFGNRTLTGVLGIIALALVWAVYRRQPTASRPASLKRLALLPLAGIALQAFVGGVTVWVDLHPAIVGSHMLISLALVAVSTYLLLRLASPDAPARAASSGRFRTVGGLVVAVGVVLLALGVVTTGAGPHSGDATEPYRWALDPALVSRFHALAVWAFVVLVVVGLVLARREGNAAAQRTWRWLLGVTLAQGLIGYVQYFTGLPEVLVGLHMLGSALTVVALVYAVGALVTRDSRVTTGS</sequence>
<feature type="transmembrane region" description="Helical" evidence="13">
    <location>
        <begin position="32"/>
        <end position="54"/>
    </location>
</feature>
<keyword evidence="3 13" id="KW-0812">Transmembrane</keyword>
<feature type="transmembrane region" description="Helical" evidence="13">
    <location>
        <begin position="153"/>
        <end position="173"/>
    </location>
</feature>
<keyword evidence="9 13" id="KW-0472">Membrane</keyword>
<dbReference type="Proteomes" id="UP000250222">
    <property type="component" value="Unassembled WGS sequence"/>
</dbReference>
<dbReference type="GO" id="GO:0046872">
    <property type="term" value="F:metal ion binding"/>
    <property type="evidence" value="ECO:0007669"/>
    <property type="project" value="UniProtKB-KW"/>
</dbReference>
<feature type="compositionally biased region" description="Low complexity" evidence="12">
    <location>
        <begin position="1"/>
        <end position="10"/>
    </location>
</feature>
<evidence type="ECO:0000256" key="7">
    <source>
        <dbReference type="ARBA" id="ARBA00023004"/>
    </source>
</evidence>
<organism evidence="14 15">
    <name type="scientific">Georgenia satyanarayanai</name>
    <dbReference type="NCBI Taxonomy" id="860221"/>
    <lineage>
        <taxon>Bacteria</taxon>
        <taxon>Bacillati</taxon>
        <taxon>Actinomycetota</taxon>
        <taxon>Actinomycetes</taxon>
        <taxon>Micrococcales</taxon>
        <taxon>Bogoriellaceae</taxon>
        <taxon>Georgenia</taxon>
    </lineage>
</organism>
<gene>
    <name evidence="14" type="ORF">SAMN05216184_10819</name>
</gene>
<dbReference type="AlphaFoldDB" id="A0A2Y9AH06"/>
<protein>
    <submittedName>
        <fullName evidence="14">Cytochrome c oxidase assembly protein subunit 15</fullName>
    </submittedName>
</protein>
<dbReference type="GO" id="GO:0006784">
    <property type="term" value="P:heme A biosynthetic process"/>
    <property type="evidence" value="ECO:0007669"/>
    <property type="project" value="InterPro"/>
</dbReference>
<accession>A0A2Y9AH06</accession>
<name>A0A2Y9AH06_9MICO</name>
<dbReference type="EMBL" id="UETB01000008">
    <property type="protein sequence ID" value="SSA43256.1"/>
    <property type="molecule type" value="Genomic_DNA"/>
</dbReference>
<evidence type="ECO:0000256" key="4">
    <source>
        <dbReference type="ARBA" id="ARBA00022723"/>
    </source>
</evidence>
<dbReference type="PANTHER" id="PTHR35457:SF1">
    <property type="entry name" value="HEME A SYNTHASE"/>
    <property type="match status" value="1"/>
</dbReference>
<evidence type="ECO:0000256" key="13">
    <source>
        <dbReference type="SAM" id="Phobius"/>
    </source>
</evidence>
<dbReference type="RefSeq" id="WP_258369442.1">
    <property type="nucleotide sequence ID" value="NZ_QKLZ01000008.1"/>
</dbReference>
<evidence type="ECO:0000256" key="10">
    <source>
        <dbReference type="ARBA" id="ARBA00023157"/>
    </source>
</evidence>
<keyword evidence="4" id="KW-0479">Metal-binding</keyword>
<evidence type="ECO:0000313" key="14">
    <source>
        <dbReference type="EMBL" id="SSA43256.1"/>
    </source>
</evidence>
<evidence type="ECO:0000313" key="15">
    <source>
        <dbReference type="Proteomes" id="UP000250222"/>
    </source>
</evidence>
<evidence type="ECO:0000256" key="3">
    <source>
        <dbReference type="ARBA" id="ARBA00022692"/>
    </source>
</evidence>
<feature type="transmembrane region" description="Helical" evidence="13">
    <location>
        <begin position="268"/>
        <end position="287"/>
    </location>
</feature>
<dbReference type="PANTHER" id="PTHR35457">
    <property type="entry name" value="HEME A SYNTHASE"/>
    <property type="match status" value="1"/>
</dbReference>
<feature type="region of interest" description="Disordered" evidence="12">
    <location>
        <begin position="1"/>
        <end position="25"/>
    </location>
</feature>
<feature type="transmembrane region" description="Helical" evidence="13">
    <location>
        <begin position="193"/>
        <end position="215"/>
    </location>
</feature>
<keyword evidence="6" id="KW-0560">Oxidoreductase</keyword>
<evidence type="ECO:0000256" key="6">
    <source>
        <dbReference type="ARBA" id="ARBA00023002"/>
    </source>
</evidence>
<dbReference type="Pfam" id="PF02628">
    <property type="entry name" value="COX15-CtaA"/>
    <property type="match status" value="1"/>
</dbReference>
<evidence type="ECO:0000256" key="11">
    <source>
        <dbReference type="ARBA" id="ARBA00023444"/>
    </source>
</evidence>
<feature type="transmembrane region" description="Helical" evidence="13">
    <location>
        <begin position="293"/>
        <end position="317"/>
    </location>
</feature>
<feature type="transmembrane region" description="Helical" evidence="13">
    <location>
        <begin position="235"/>
        <end position="256"/>
    </location>
</feature>